<comment type="caution">
    <text evidence="2">The sequence shown here is derived from an EMBL/GenBank/DDBJ whole genome shotgun (WGS) entry which is preliminary data.</text>
</comment>
<dbReference type="OrthoDB" id="5957580at2"/>
<sequence length="181" mass="19319">MIARLTRLGLLAPVLLLAACASSPAGQATPTSASADTTPSARATPAELVAQVRAAGENGLELEVQPLRDPQVDDLRARARELEDAGKPKAAFEALAQALEISPEDPELLQWQAELSLLRRSWEQAELLAAKSYEVGPKLGGLCRRNWATIGHARDMRGADEAAEVAHRQGESCIVAPPVRM</sequence>
<name>A0A087MHI3_9GAMM</name>
<keyword evidence="1" id="KW-0732">Signal</keyword>
<protein>
    <recommendedName>
        <fullName evidence="4">Tetratrico peptide repeat group 5 domain-containing protein</fullName>
    </recommendedName>
</protein>
<dbReference type="Proteomes" id="UP000029085">
    <property type="component" value="Unassembled WGS sequence"/>
</dbReference>
<dbReference type="RefSeq" id="WP_051924520.1">
    <property type="nucleotide sequence ID" value="NZ_AVCJ01000022.1"/>
</dbReference>
<gene>
    <name evidence="2" type="ORF">N788_13620</name>
</gene>
<evidence type="ECO:0000313" key="2">
    <source>
        <dbReference type="EMBL" id="KFL36336.1"/>
    </source>
</evidence>
<dbReference type="InterPro" id="IPR011990">
    <property type="entry name" value="TPR-like_helical_dom_sf"/>
</dbReference>
<dbReference type="Gene3D" id="1.25.40.10">
    <property type="entry name" value="Tetratricopeptide repeat domain"/>
    <property type="match status" value="1"/>
</dbReference>
<feature type="chain" id="PRO_5001826260" description="Tetratrico peptide repeat group 5 domain-containing protein" evidence="1">
    <location>
        <begin position="28"/>
        <end position="181"/>
    </location>
</feature>
<dbReference type="PATRIC" id="fig|1121014.3.peg.1775"/>
<proteinExistence type="predicted"/>
<dbReference type="Pfam" id="PF13428">
    <property type="entry name" value="TPR_14"/>
    <property type="match status" value="1"/>
</dbReference>
<keyword evidence="3" id="KW-1185">Reference proteome</keyword>
<evidence type="ECO:0000256" key="1">
    <source>
        <dbReference type="SAM" id="SignalP"/>
    </source>
</evidence>
<feature type="signal peptide" evidence="1">
    <location>
        <begin position="1"/>
        <end position="27"/>
    </location>
</feature>
<evidence type="ECO:0008006" key="4">
    <source>
        <dbReference type="Google" id="ProtNLM"/>
    </source>
</evidence>
<reference evidence="2 3" key="2">
    <citation type="journal article" date="2015" name="Stand. Genomic Sci.">
        <title>High quality draft genomic sequence of Arenimonas donghaensis DSM 18148(T).</title>
        <authorList>
            <person name="Chen F."/>
            <person name="Wang H."/>
            <person name="Cao Y."/>
            <person name="Li X."/>
            <person name="Wang G."/>
        </authorList>
    </citation>
    <scope>NUCLEOTIDE SEQUENCE [LARGE SCALE GENOMIC DNA]</scope>
    <source>
        <strain evidence="2 3">HO3-R19</strain>
    </source>
</reference>
<dbReference type="PROSITE" id="PS51257">
    <property type="entry name" value="PROKAR_LIPOPROTEIN"/>
    <property type="match status" value="1"/>
</dbReference>
<reference evidence="3" key="1">
    <citation type="submission" date="2013-08" db="EMBL/GenBank/DDBJ databases">
        <title>Genome sequencing of Arenimonas donghaensis.</title>
        <authorList>
            <person name="Chen F."/>
            <person name="Wang G."/>
        </authorList>
    </citation>
    <scope>NUCLEOTIDE SEQUENCE [LARGE SCALE GENOMIC DNA]</scope>
    <source>
        <strain evidence="3">HO3-R19</strain>
    </source>
</reference>
<dbReference type="EMBL" id="AVCJ01000022">
    <property type="protein sequence ID" value="KFL36336.1"/>
    <property type="molecule type" value="Genomic_DNA"/>
</dbReference>
<dbReference type="SUPFAM" id="SSF48452">
    <property type="entry name" value="TPR-like"/>
    <property type="match status" value="1"/>
</dbReference>
<accession>A0A087MHI3</accession>
<organism evidence="2 3">
    <name type="scientific">Arenimonas donghaensis DSM 18148 = HO3-R19</name>
    <dbReference type="NCBI Taxonomy" id="1121014"/>
    <lineage>
        <taxon>Bacteria</taxon>
        <taxon>Pseudomonadati</taxon>
        <taxon>Pseudomonadota</taxon>
        <taxon>Gammaproteobacteria</taxon>
        <taxon>Lysobacterales</taxon>
        <taxon>Lysobacteraceae</taxon>
        <taxon>Arenimonas</taxon>
    </lineage>
</organism>
<dbReference type="STRING" id="1121014.N788_13620"/>
<evidence type="ECO:0000313" key="3">
    <source>
        <dbReference type="Proteomes" id="UP000029085"/>
    </source>
</evidence>
<dbReference type="AlphaFoldDB" id="A0A087MHI3"/>